<name>A0A975K369_9SPHN</name>
<gene>
    <name evidence="2" type="ORF">KFK14_12880</name>
</gene>
<feature type="region of interest" description="Disordered" evidence="1">
    <location>
        <begin position="207"/>
        <end position="230"/>
    </location>
</feature>
<keyword evidence="3" id="KW-1185">Reference proteome</keyword>
<organism evidence="2 3">
    <name type="scientific">Sphingobium phenoxybenzoativorans</name>
    <dbReference type="NCBI Taxonomy" id="1592790"/>
    <lineage>
        <taxon>Bacteria</taxon>
        <taxon>Pseudomonadati</taxon>
        <taxon>Pseudomonadota</taxon>
        <taxon>Alphaproteobacteria</taxon>
        <taxon>Sphingomonadales</taxon>
        <taxon>Sphingomonadaceae</taxon>
        <taxon>Sphingobium</taxon>
    </lineage>
</organism>
<protein>
    <submittedName>
        <fullName evidence="2">Uncharacterized protein</fullName>
    </submittedName>
</protein>
<evidence type="ECO:0000313" key="2">
    <source>
        <dbReference type="EMBL" id="QUT04041.1"/>
    </source>
</evidence>
<dbReference type="Proteomes" id="UP000681425">
    <property type="component" value="Chromosome"/>
</dbReference>
<evidence type="ECO:0000313" key="3">
    <source>
        <dbReference type="Proteomes" id="UP000681425"/>
    </source>
</evidence>
<evidence type="ECO:0000256" key="1">
    <source>
        <dbReference type="SAM" id="MobiDB-lite"/>
    </source>
</evidence>
<proteinExistence type="predicted"/>
<dbReference type="EMBL" id="CP073910">
    <property type="protein sequence ID" value="QUT04041.1"/>
    <property type="molecule type" value="Genomic_DNA"/>
</dbReference>
<sequence>MYDSEAGVMGWLSDYAAAKAIDVDMTPDRSIEQRAVDEIAERTEDMCRQAIRNGPDWRVWRSSIDLKQNPETLQWRHFYSLRMLPPGVSVPGSGTVYGPWPAGFQDMDNEERTRLVMTLPTPDHDTDEFDTAMDDLSSVRSPMGERLNGWRRTVGEDRRGYFWVVTPDFPKDPQIVQVWGGIVRPIGGSAWPPTTVDQCDDWLWNGPIPTPALPEHPAPEFYDPLDNDDG</sequence>
<accession>A0A975K369</accession>
<dbReference type="KEGG" id="spph:KFK14_12880"/>
<dbReference type="AlphaFoldDB" id="A0A975K369"/>
<dbReference type="RefSeq" id="WP_212607936.1">
    <property type="nucleotide sequence ID" value="NZ_CP073910.1"/>
</dbReference>
<reference evidence="2" key="1">
    <citation type="submission" date="2021-04" db="EMBL/GenBank/DDBJ databases">
        <title>Isolation of p-tert-butylphenol degrading bacteria Sphingobium phenoxybenzoativorans Tas13 from active sludge.</title>
        <authorList>
            <person name="Li Y."/>
        </authorList>
    </citation>
    <scope>NUCLEOTIDE SEQUENCE</scope>
    <source>
        <strain evidence="2">Tas13</strain>
    </source>
</reference>